<reference evidence="3" key="1">
    <citation type="journal article" date="2009" name="J. Bacteriol.">
        <title>Complete genome sequence of Erythrobacter litoralis HTCC2594.</title>
        <authorList>
            <person name="Oh H.M."/>
            <person name="Giovannoni S.J."/>
            <person name="Ferriera S."/>
            <person name="Johnson J."/>
            <person name="Cho J.C."/>
        </authorList>
    </citation>
    <scope>NUCLEOTIDE SEQUENCE [LARGE SCALE GENOMIC DNA]</scope>
    <source>
        <strain evidence="3">HTCC2594</strain>
    </source>
</reference>
<dbReference type="OrthoDB" id="7394807at2"/>
<evidence type="ECO:0000313" key="2">
    <source>
        <dbReference type="EMBL" id="ABC64261.1"/>
    </source>
</evidence>
<dbReference type="EMBL" id="CP000157">
    <property type="protein sequence ID" value="ABC64261.1"/>
    <property type="molecule type" value="Genomic_DNA"/>
</dbReference>
<proteinExistence type="predicted"/>
<accession>Q2N7T0</accession>
<evidence type="ECO:0000256" key="1">
    <source>
        <dbReference type="SAM" id="MobiDB-lite"/>
    </source>
</evidence>
<dbReference type="RefSeq" id="WP_011415084.1">
    <property type="nucleotide sequence ID" value="NC_007722.1"/>
</dbReference>
<evidence type="ECO:0000313" key="3">
    <source>
        <dbReference type="Proteomes" id="UP000008808"/>
    </source>
</evidence>
<protein>
    <submittedName>
        <fullName evidence="2">Uncharacterized protein</fullName>
    </submittedName>
</protein>
<dbReference type="KEGG" id="eli:ELI_10845"/>
<feature type="compositionally biased region" description="Basic and acidic residues" evidence="1">
    <location>
        <begin position="359"/>
        <end position="373"/>
    </location>
</feature>
<keyword evidence="3" id="KW-1185">Reference proteome</keyword>
<feature type="region of interest" description="Disordered" evidence="1">
    <location>
        <begin position="354"/>
        <end position="373"/>
    </location>
</feature>
<dbReference type="Proteomes" id="UP000008808">
    <property type="component" value="Chromosome"/>
</dbReference>
<name>Q2N7T0_ERYLH</name>
<dbReference type="HOGENOM" id="CLU_456157_0_0_5"/>
<dbReference type="AlphaFoldDB" id="Q2N7T0"/>
<organism evidence="2 3">
    <name type="scientific">Erythrobacter litoralis (strain HTCC2594)</name>
    <dbReference type="NCBI Taxonomy" id="314225"/>
    <lineage>
        <taxon>Bacteria</taxon>
        <taxon>Pseudomonadati</taxon>
        <taxon>Pseudomonadota</taxon>
        <taxon>Alphaproteobacteria</taxon>
        <taxon>Sphingomonadales</taxon>
        <taxon>Erythrobacteraceae</taxon>
        <taxon>Erythrobacter/Porphyrobacter group</taxon>
        <taxon>Erythrobacter</taxon>
    </lineage>
</organism>
<gene>
    <name evidence="2" type="ordered locus">ELI_10845</name>
</gene>
<sequence>MSFIQLQREPGIHYLAGYQNFRTSPAFEHLLEAKCLLRSITTAGAVGSSLHVPLSDFAMFPIGTLFGSGKAMMLRNRGRRRTRRTILLGDEVEIWDFERPTLVSPQKHAKPFDLSIRQTEKVFIDQIEALHPLGLAHGEQFRFICSGVSFLLDTLSLRSIVSQKSLAGMFVDEAETGIDENGTYVITPLRPFQNATATLQIALLLTNPDLADYIRFFFRRVGAAMRGEPAGSEGALTFRDAMDCTIETEPLAIGPPGNERTVDYCDRIIADHRKPNFRDIVVRIRNTRADEQIELIEELRTEAEREKLRVASSTKVKRYPADKRTVRLGRLDGDFGRLFPEFAKLAMRFDRQTVPAAEGDSRPSRFDPQKDRPEFVTPIVSSGLPEPGGKVPRAESGPVETVVFERPSLPTRFLATSDAPGLEARIAKLDDVPLLMREFFLAGYYMTEHRSATSLPEYDLGRGEEVLYRLPPSWGGFAAPDANGLTRFAAAVPLAFDHGIVWAIEILRNDASEAFAMGLVAQFDRDDGLSFLGRALRSVCDRVGRRRGDDPSGTFPRADFLDTRIDTVVHKKTVWDARTLAQVIPARAELLLSTERNF</sequence>